<dbReference type="AlphaFoldDB" id="A0A926F3P4"/>
<dbReference type="RefSeq" id="WP_262434715.1">
    <property type="nucleotide sequence ID" value="NZ_JACRTF010000001.1"/>
</dbReference>
<name>A0A926F3P4_9BACT</name>
<protein>
    <submittedName>
        <fullName evidence="1">Uncharacterized protein</fullName>
    </submittedName>
</protein>
<accession>A0A926F3P4</accession>
<sequence>MKNDYFENQANDSVKRKHVRILNSSKYLSAFLDEGEAFYVGLLYEDYINSPYLDKYGLPKDFVDDATFIPKARKSASKNNVNGKFVRKQPEEKVTNTKHIEYTTKDGTHVSYYRDFHIYAKVLLHKYNMQFTFKTNIHGQKIVVSSTPLVYINDIENNMKNTHVINLFCEIFNDFEIFTSKLEPAIHFNKRFDMELLPKGTLNEAENFDEVVRISSHYVKDNQEQKAFQKRLHILKEYEPDIRGKGPNNFFGYIVFGFSNLDIILLETMYSENATYVFKLSDYETNIIRDKQSVQREKLMIERFYHDANWETRIRRFLNKRIKSSEGNITHV</sequence>
<keyword evidence="2" id="KW-1185">Reference proteome</keyword>
<dbReference type="Proteomes" id="UP000651085">
    <property type="component" value="Unassembled WGS sequence"/>
</dbReference>
<gene>
    <name evidence="1" type="ORF">H8744_10075</name>
</gene>
<reference evidence="1" key="1">
    <citation type="submission" date="2020-08" db="EMBL/GenBank/DDBJ databases">
        <title>Genome public.</title>
        <authorList>
            <person name="Liu C."/>
            <person name="Sun Q."/>
        </authorList>
    </citation>
    <scope>NUCLEOTIDE SEQUENCE</scope>
    <source>
        <strain evidence="1">N12</strain>
    </source>
</reference>
<organism evidence="1 2">
    <name type="scientific">Jilunia laotingensis</name>
    <dbReference type="NCBI Taxonomy" id="2763675"/>
    <lineage>
        <taxon>Bacteria</taxon>
        <taxon>Pseudomonadati</taxon>
        <taxon>Bacteroidota</taxon>
        <taxon>Bacteroidia</taxon>
        <taxon>Bacteroidales</taxon>
        <taxon>Bacteroidaceae</taxon>
        <taxon>Jilunia</taxon>
    </lineage>
</organism>
<comment type="caution">
    <text evidence="1">The sequence shown here is derived from an EMBL/GenBank/DDBJ whole genome shotgun (WGS) entry which is preliminary data.</text>
</comment>
<evidence type="ECO:0000313" key="2">
    <source>
        <dbReference type="Proteomes" id="UP000651085"/>
    </source>
</evidence>
<evidence type="ECO:0000313" key="1">
    <source>
        <dbReference type="EMBL" id="MBC8593588.1"/>
    </source>
</evidence>
<dbReference type="EMBL" id="JACRTF010000001">
    <property type="protein sequence ID" value="MBC8593588.1"/>
    <property type="molecule type" value="Genomic_DNA"/>
</dbReference>
<proteinExistence type="predicted"/>